<sequence length="309" mass="32723">MTRKLNVVLMALLLLAGAPFAWFLLDASAAHGEAKPLTIKQLRRLSASDPHAGTATPVAIRYEVVARKHIVSDLLAAGSGLKPHVFALLAYQVLFDDGSTVTLDRGLTRGQAKEYGFSHFDIAAQTRVERALAASALDLRLTGQAPPHAALESAAPYAASAGIVVIPTPGVNLGARMIYVHLADGREVLFAGDIAPIPDSWTQQRPPARLATAHLYKANRDEIAGWLGTIAALRAAAPALHIVAGHDMAVPRLIEPGFIDTSGHSHRPGRSMARSWEMPPISNWQCRLGCGKARAIEAAGGAPWSGSTS</sequence>
<dbReference type="SUPFAM" id="SSF56281">
    <property type="entry name" value="Metallo-hydrolase/oxidoreductase"/>
    <property type="match status" value="1"/>
</dbReference>
<proteinExistence type="predicted"/>
<evidence type="ECO:0000313" key="1">
    <source>
        <dbReference type="EMBL" id="MBB3939929.1"/>
    </source>
</evidence>
<dbReference type="EMBL" id="JACIDY010000003">
    <property type="protein sequence ID" value="MBB3939929.1"/>
    <property type="molecule type" value="Genomic_DNA"/>
</dbReference>
<dbReference type="RefSeq" id="WP_183616621.1">
    <property type="nucleotide sequence ID" value="NZ_JACIDY010000003.1"/>
</dbReference>
<organism evidence="1 2">
    <name type="scientific">Novosphingobium fluoreni</name>
    <dbReference type="NCBI Taxonomy" id="1391222"/>
    <lineage>
        <taxon>Bacteria</taxon>
        <taxon>Pseudomonadati</taxon>
        <taxon>Pseudomonadota</taxon>
        <taxon>Alphaproteobacteria</taxon>
        <taxon>Sphingomonadales</taxon>
        <taxon>Sphingomonadaceae</taxon>
        <taxon>Novosphingobium</taxon>
    </lineage>
</organism>
<protein>
    <submittedName>
        <fullName evidence="1">Uncharacterized protein</fullName>
    </submittedName>
</protein>
<name>A0A7W6FY07_9SPHN</name>
<dbReference type="InterPro" id="IPR036866">
    <property type="entry name" value="RibonucZ/Hydroxyglut_hydro"/>
</dbReference>
<evidence type="ECO:0000313" key="2">
    <source>
        <dbReference type="Proteomes" id="UP000561459"/>
    </source>
</evidence>
<gene>
    <name evidence="1" type="ORF">GGR39_001579</name>
</gene>
<dbReference type="AlphaFoldDB" id="A0A7W6FY07"/>
<dbReference type="Gene3D" id="3.60.15.10">
    <property type="entry name" value="Ribonuclease Z/Hydroxyacylglutathione hydrolase-like"/>
    <property type="match status" value="1"/>
</dbReference>
<dbReference type="Proteomes" id="UP000561459">
    <property type="component" value="Unassembled WGS sequence"/>
</dbReference>
<comment type="caution">
    <text evidence="1">The sequence shown here is derived from an EMBL/GenBank/DDBJ whole genome shotgun (WGS) entry which is preliminary data.</text>
</comment>
<reference evidence="1 2" key="1">
    <citation type="submission" date="2020-08" db="EMBL/GenBank/DDBJ databases">
        <title>Genomic Encyclopedia of Type Strains, Phase IV (KMG-IV): sequencing the most valuable type-strain genomes for metagenomic binning, comparative biology and taxonomic classification.</title>
        <authorList>
            <person name="Goeker M."/>
        </authorList>
    </citation>
    <scope>NUCLEOTIDE SEQUENCE [LARGE SCALE GENOMIC DNA]</scope>
    <source>
        <strain evidence="1 2">DSM 27568</strain>
    </source>
</reference>
<keyword evidence="2" id="KW-1185">Reference proteome</keyword>
<accession>A0A7W6FY07</accession>